<gene>
    <name evidence="2" type="ORF">DAETH_40050</name>
</gene>
<feature type="compositionally biased region" description="Low complexity" evidence="1">
    <location>
        <begin position="115"/>
        <end position="129"/>
    </location>
</feature>
<keyword evidence="2" id="KW-0614">Plasmid</keyword>
<proteinExistence type="predicted"/>
<evidence type="ECO:0000256" key="1">
    <source>
        <dbReference type="SAM" id="MobiDB-lite"/>
    </source>
</evidence>
<protein>
    <submittedName>
        <fullName evidence="2">Uncharacterized protein</fullName>
    </submittedName>
</protein>
<accession>A0ABN6RQJ1</accession>
<organism evidence="2 3">
    <name type="scientific">Deinococcus aetherius</name>
    <dbReference type="NCBI Taxonomy" id="200252"/>
    <lineage>
        <taxon>Bacteria</taxon>
        <taxon>Thermotogati</taxon>
        <taxon>Deinococcota</taxon>
        <taxon>Deinococci</taxon>
        <taxon>Deinococcales</taxon>
        <taxon>Deinococcaceae</taxon>
        <taxon>Deinococcus</taxon>
    </lineage>
</organism>
<dbReference type="Proteomes" id="UP001064971">
    <property type="component" value="Plasmid pDAETH-2"/>
</dbReference>
<feature type="region of interest" description="Disordered" evidence="1">
    <location>
        <begin position="103"/>
        <end position="129"/>
    </location>
</feature>
<geneLocation type="plasmid" evidence="2 3">
    <name>pDAETH-2</name>
</geneLocation>
<name>A0ABN6RQJ1_9DEIO</name>
<reference evidence="2" key="1">
    <citation type="submission" date="2022-07" db="EMBL/GenBank/DDBJ databases">
        <title>Complete Genome Sequence of the Radioresistant Bacterium Deinococcus aetherius ST0316, Isolated from the Air Dust collected in Lower Stratosphere above Japan.</title>
        <authorList>
            <person name="Satoh K."/>
            <person name="Hagiwara K."/>
            <person name="Katsumata K."/>
            <person name="Kubo A."/>
            <person name="Yokobori S."/>
            <person name="Yamagishi A."/>
            <person name="Oono Y."/>
            <person name="Narumi I."/>
        </authorList>
    </citation>
    <scope>NUCLEOTIDE SEQUENCE</scope>
    <source>
        <strain evidence="2">ST0316</strain>
        <plasmid evidence="2">pDAETH-2</plasmid>
    </source>
</reference>
<evidence type="ECO:0000313" key="3">
    <source>
        <dbReference type="Proteomes" id="UP001064971"/>
    </source>
</evidence>
<dbReference type="EMBL" id="AP026562">
    <property type="protein sequence ID" value="BDP44036.1"/>
    <property type="molecule type" value="Genomic_DNA"/>
</dbReference>
<evidence type="ECO:0000313" key="2">
    <source>
        <dbReference type="EMBL" id="BDP44036.1"/>
    </source>
</evidence>
<keyword evidence="3" id="KW-1185">Reference proteome</keyword>
<sequence>MYRVKWRSARSAHEQPAQALHHGAVAGAFWRNVFRSLSRFTVAQLLPDGTMDAASTVEVGPRRLAPLLEVLCTVELHAIKERPPVQFQRLRLLIRQEAAGAYGRVGAPPPRTGKPRAAPSPSASRHATSPVVGEAVRWYTLTV</sequence>